<name>A0A3D8IMD8_9HELI</name>
<comment type="caution">
    <text evidence="1">The sequence shown here is derived from an EMBL/GenBank/DDBJ whole genome shotgun (WGS) entry which is preliminary data.</text>
</comment>
<dbReference type="RefSeq" id="WP_115542700.1">
    <property type="nucleotide sequence ID" value="NZ_NXLQ01000005.1"/>
</dbReference>
<protein>
    <submittedName>
        <fullName evidence="1">Uncharacterized protein</fullName>
    </submittedName>
</protein>
<reference evidence="1 2" key="1">
    <citation type="submission" date="2018-04" db="EMBL/GenBank/DDBJ databases">
        <title>Novel Campyloabacter and Helicobacter Species and Strains.</title>
        <authorList>
            <person name="Mannion A.J."/>
            <person name="Shen Z."/>
            <person name="Fox J.G."/>
        </authorList>
    </citation>
    <scope>NUCLEOTIDE SEQUENCE [LARGE SCALE GENOMIC DNA]</scope>
    <source>
        <strain evidence="1 2">MIT 17-337</strain>
    </source>
</reference>
<accession>A0A3D8IMD8</accession>
<dbReference type="Proteomes" id="UP000256379">
    <property type="component" value="Unassembled WGS sequence"/>
</dbReference>
<evidence type="ECO:0000313" key="2">
    <source>
        <dbReference type="Proteomes" id="UP000256379"/>
    </source>
</evidence>
<evidence type="ECO:0000313" key="1">
    <source>
        <dbReference type="EMBL" id="RDU66352.1"/>
    </source>
</evidence>
<gene>
    <name evidence="1" type="ORF">CQA53_03775</name>
</gene>
<keyword evidence="2" id="KW-1185">Reference proteome</keyword>
<dbReference type="EMBL" id="NXLQ01000005">
    <property type="protein sequence ID" value="RDU66352.1"/>
    <property type="molecule type" value="Genomic_DNA"/>
</dbReference>
<proteinExistence type="predicted"/>
<organism evidence="1 2">
    <name type="scientific">Helicobacter didelphidarum</name>
    <dbReference type="NCBI Taxonomy" id="2040648"/>
    <lineage>
        <taxon>Bacteria</taxon>
        <taxon>Pseudomonadati</taxon>
        <taxon>Campylobacterota</taxon>
        <taxon>Epsilonproteobacteria</taxon>
        <taxon>Campylobacterales</taxon>
        <taxon>Helicobacteraceae</taxon>
        <taxon>Helicobacter</taxon>
    </lineage>
</organism>
<sequence length="64" mass="7881">MLYKAILYLINTIELIQFHAYISFRFNTYSTFFYDQNHIIKSTQCIESCFMLLHKKPYFRETNQ</sequence>
<dbReference type="AlphaFoldDB" id="A0A3D8IMD8"/>